<accession>A0AB40BKB8</accession>
<evidence type="ECO:0000313" key="3">
    <source>
        <dbReference type="RefSeq" id="XP_039127408.1"/>
    </source>
</evidence>
<name>A0AB40BKB8_DIOCR</name>
<protein>
    <submittedName>
        <fullName evidence="3">Uncharacterized protein LOC120263528</fullName>
    </submittedName>
</protein>
<keyword evidence="2" id="KW-1185">Reference proteome</keyword>
<feature type="domain" description="Reverse transcriptase zinc-binding" evidence="1">
    <location>
        <begin position="88"/>
        <end position="172"/>
    </location>
</feature>
<sequence>MILGGILGLGLSKTATLPSSGKKQSSRVNVQGIGGLLVAIQILDFFKDRSRLGTIKTELTASKTPQLDVHGPSRWAWSSPNHMASISSTVYEHISNSVDSGAQWSGWNQIWKLSVIPRVKTFIWKLAHGKLSTGAYLYSLNIGPYVNCYFCDLEEDSIDHTIWKCSKVKHIWDSILASMNICPPDLLFLSSGRWLTHWNHKRMENIKNKALITSAAWLIWKERCNFIF</sequence>
<gene>
    <name evidence="3" type="primary">LOC120263528</name>
</gene>
<evidence type="ECO:0000313" key="2">
    <source>
        <dbReference type="Proteomes" id="UP001515500"/>
    </source>
</evidence>
<reference evidence="2" key="1">
    <citation type="submission" date="2025-05" db="UniProtKB">
        <authorList>
            <consortium name="RefSeq"/>
        </authorList>
    </citation>
    <scope>NUCLEOTIDE SEQUENCE [LARGE SCALE GENOMIC DNA]</scope>
</reference>
<dbReference type="GeneID" id="120263528"/>
<organism evidence="2 3">
    <name type="scientific">Dioscorea cayennensis subsp. rotundata</name>
    <name type="common">White Guinea yam</name>
    <name type="synonym">Dioscorea rotundata</name>
    <dbReference type="NCBI Taxonomy" id="55577"/>
    <lineage>
        <taxon>Eukaryota</taxon>
        <taxon>Viridiplantae</taxon>
        <taxon>Streptophyta</taxon>
        <taxon>Embryophyta</taxon>
        <taxon>Tracheophyta</taxon>
        <taxon>Spermatophyta</taxon>
        <taxon>Magnoliopsida</taxon>
        <taxon>Liliopsida</taxon>
        <taxon>Dioscoreales</taxon>
        <taxon>Dioscoreaceae</taxon>
        <taxon>Dioscorea</taxon>
    </lineage>
</organism>
<dbReference type="InterPro" id="IPR026960">
    <property type="entry name" value="RVT-Znf"/>
</dbReference>
<evidence type="ECO:0000259" key="1">
    <source>
        <dbReference type="Pfam" id="PF13966"/>
    </source>
</evidence>
<dbReference type="Pfam" id="PF13966">
    <property type="entry name" value="zf-RVT"/>
    <property type="match status" value="1"/>
</dbReference>
<dbReference type="Proteomes" id="UP001515500">
    <property type="component" value="Chromosome 1"/>
</dbReference>
<dbReference type="AlphaFoldDB" id="A0AB40BKB8"/>
<proteinExistence type="predicted"/>
<reference evidence="3" key="2">
    <citation type="submission" date="2025-08" db="UniProtKB">
        <authorList>
            <consortium name="RefSeq"/>
        </authorList>
    </citation>
    <scope>IDENTIFICATION</scope>
</reference>
<dbReference type="RefSeq" id="XP_039127408.1">
    <property type="nucleotide sequence ID" value="XM_039271474.1"/>
</dbReference>